<protein>
    <recommendedName>
        <fullName evidence="7">Large polyvalent protein associated domain-containing protein</fullName>
    </recommendedName>
</protein>
<evidence type="ECO:0000313" key="6">
    <source>
        <dbReference type="Proteomes" id="UP000713985"/>
    </source>
</evidence>
<dbReference type="AlphaFoldDB" id="A0A6G1W927"/>
<evidence type="ECO:0000313" key="5">
    <source>
        <dbReference type="Proteomes" id="UP000443000"/>
    </source>
</evidence>
<comment type="caution">
    <text evidence="4">The sequence shown here is derived from an EMBL/GenBank/DDBJ whole genome shotgun (WGS) entry which is preliminary data.</text>
</comment>
<dbReference type="InterPro" id="IPR041311">
    <property type="entry name" value="LPD29"/>
</dbReference>
<sequence length="285" mass="31244">MTVCMKLFQVGTRVTCSLPYAGTGIVFDIHGAQLPESVQTLGRVGVTGGNASVDVVFLSGKISRNLSEAIVRGSVQWSVLDEVATDAEVQSALEHAKAEQEKREGEARAEAEKFAAEVQRLKLAPELAHLVQGEDRYSGVLAAKNIRQVLKRAFPAVKFSVRKSSYGSLAIEWTDGPTENDVESVTEDFKGGYYCGHEDIYKHQRTPWNEIFGAAEYIGARRNHSTGLIERVISGVFTDLSVSLEGMERPTVEQYESGSLYTVPVPGTCDTLQQIIRQAIYRARG</sequence>
<dbReference type="OrthoDB" id="9801102at2"/>
<feature type="domain" description="Large polyvalent protein associated" evidence="2">
    <location>
        <begin position="9"/>
        <end position="125"/>
    </location>
</feature>
<dbReference type="RefSeq" id="WP_095025988.1">
    <property type="nucleotide sequence ID" value="NZ_WIVT01000038.1"/>
</dbReference>
<dbReference type="Proteomes" id="UP000713985">
    <property type="component" value="Unassembled WGS sequence"/>
</dbReference>
<evidence type="ECO:0000259" key="2">
    <source>
        <dbReference type="Pfam" id="PF18850"/>
    </source>
</evidence>
<dbReference type="EMBL" id="WIWP01000036">
    <property type="protein sequence ID" value="MQT27529.1"/>
    <property type="molecule type" value="Genomic_DNA"/>
</dbReference>
<dbReference type="InterPro" id="IPR040631">
    <property type="entry name" value="LPD30"/>
</dbReference>
<reference evidence="5 6" key="1">
    <citation type="submission" date="2019-10" db="EMBL/GenBank/DDBJ databases">
        <title>Evaluation of single-gene subtyping targets for Pseudomonas.</title>
        <authorList>
            <person name="Reichler S.J."/>
            <person name="Orsi R.H."/>
            <person name="Wiedmann M."/>
            <person name="Martin N.H."/>
            <person name="Murphy S.I."/>
        </authorList>
    </citation>
    <scope>NUCLEOTIDE SEQUENCE [LARGE SCALE GENOMIC DNA]</scope>
    <source>
        <strain evidence="3 6">FSL R10-0802</strain>
        <strain evidence="4 5">FSL R10-1594</strain>
    </source>
</reference>
<dbReference type="Pfam" id="PF18850">
    <property type="entry name" value="LPD30"/>
    <property type="match status" value="1"/>
</dbReference>
<gene>
    <name evidence="4" type="ORF">GHN41_21060</name>
    <name evidence="3" type="ORF">GHN94_17090</name>
</gene>
<accession>A0A6G1W927</accession>
<keyword evidence="6" id="KW-1185">Reference proteome</keyword>
<feature type="domain" description="Large polyvalent protein associated" evidence="1">
    <location>
        <begin position="141"/>
        <end position="210"/>
    </location>
</feature>
<evidence type="ECO:0000313" key="3">
    <source>
        <dbReference type="EMBL" id="MQT27529.1"/>
    </source>
</evidence>
<dbReference type="EMBL" id="WIVT01000038">
    <property type="protein sequence ID" value="MQU18917.1"/>
    <property type="molecule type" value="Genomic_DNA"/>
</dbReference>
<evidence type="ECO:0000259" key="1">
    <source>
        <dbReference type="Pfam" id="PF18847"/>
    </source>
</evidence>
<evidence type="ECO:0008006" key="7">
    <source>
        <dbReference type="Google" id="ProtNLM"/>
    </source>
</evidence>
<dbReference type="Pfam" id="PF18847">
    <property type="entry name" value="LPD29"/>
    <property type="match status" value="1"/>
</dbReference>
<dbReference type="Proteomes" id="UP000443000">
    <property type="component" value="Unassembled WGS sequence"/>
</dbReference>
<name>A0A6G1W927_9PSED</name>
<proteinExistence type="predicted"/>
<organism evidence="4 5">
    <name type="scientific">Pseudomonas helleri</name>
    <dbReference type="NCBI Taxonomy" id="1608996"/>
    <lineage>
        <taxon>Bacteria</taxon>
        <taxon>Pseudomonadati</taxon>
        <taxon>Pseudomonadota</taxon>
        <taxon>Gammaproteobacteria</taxon>
        <taxon>Pseudomonadales</taxon>
        <taxon>Pseudomonadaceae</taxon>
        <taxon>Pseudomonas</taxon>
    </lineage>
</organism>
<evidence type="ECO:0000313" key="4">
    <source>
        <dbReference type="EMBL" id="MQU18917.1"/>
    </source>
</evidence>